<evidence type="ECO:0000256" key="2">
    <source>
        <dbReference type="ARBA" id="ARBA00022692"/>
    </source>
</evidence>
<evidence type="ECO:0000256" key="5">
    <source>
        <dbReference type="SAM" id="Phobius"/>
    </source>
</evidence>
<dbReference type="InterPro" id="IPR018499">
    <property type="entry name" value="Tetraspanin/Peripherin"/>
</dbReference>
<proteinExistence type="predicted"/>
<evidence type="ECO:0000256" key="1">
    <source>
        <dbReference type="ARBA" id="ARBA00004141"/>
    </source>
</evidence>
<dbReference type="GO" id="GO:0016020">
    <property type="term" value="C:membrane"/>
    <property type="evidence" value="ECO:0007669"/>
    <property type="project" value="UniProtKB-SubCell"/>
</dbReference>
<keyword evidence="3 5" id="KW-1133">Transmembrane helix</keyword>
<dbReference type="AlphaFoldDB" id="A0A5J4TUM3"/>
<feature type="transmembrane region" description="Helical" evidence="5">
    <location>
        <begin position="352"/>
        <end position="376"/>
    </location>
</feature>
<name>A0A5J4TUM3_9EUKA</name>
<organism evidence="6 7">
    <name type="scientific">Streblomastix strix</name>
    <dbReference type="NCBI Taxonomy" id="222440"/>
    <lineage>
        <taxon>Eukaryota</taxon>
        <taxon>Metamonada</taxon>
        <taxon>Preaxostyla</taxon>
        <taxon>Oxymonadida</taxon>
        <taxon>Streblomastigidae</taxon>
        <taxon>Streblomastix</taxon>
    </lineage>
</organism>
<feature type="transmembrane region" description="Helical" evidence="5">
    <location>
        <begin position="209"/>
        <end position="230"/>
    </location>
</feature>
<evidence type="ECO:0000313" key="6">
    <source>
        <dbReference type="EMBL" id="KAA6361105.1"/>
    </source>
</evidence>
<gene>
    <name evidence="6" type="ORF">EZS28_043368</name>
</gene>
<dbReference type="Proteomes" id="UP000324800">
    <property type="component" value="Unassembled WGS sequence"/>
</dbReference>
<protein>
    <recommendedName>
        <fullName evidence="8">Tetraspanin family protein</fullName>
    </recommendedName>
</protein>
<evidence type="ECO:0008006" key="8">
    <source>
        <dbReference type="Google" id="ProtNLM"/>
    </source>
</evidence>
<comment type="subcellular location">
    <subcellularLocation>
        <location evidence="1">Membrane</location>
        <topology evidence="1">Multi-pass membrane protein</topology>
    </subcellularLocation>
</comment>
<evidence type="ECO:0000313" key="7">
    <source>
        <dbReference type="Proteomes" id="UP000324800"/>
    </source>
</evidence>
<evidence type="ECO:0000256" key="4">
    <source>
        <dbReference type="ARBA" id="ARBA00023136"/>
    </source>
</evidence>
<feature type="transmembrane region" description="Helical" evidence="5">
    <location>
        <begin position="38"/>
        <end position="65"/>
    </location>
</feature>
<dbReference type="EMBL" id="SNRW01026016">
    <property type="protein sequence ID" value="KAA6361105.1"/>
    <property type="molecule type" value="Genomic_DNA"/>
</dbReference>
<evidence type="ECO:0000256" key="3">
    <source>
        <dbReference type="ARBA" id="ARBA00022989"/>
    </source>
</evidence>
<comment type="caution">
    <text evidence="6">The sequence shown here is derived from an EMBL/GenBank/DDBJ whole genome shotgun (WGS) entry which is preliminary data.</text>
</comment>
<accession>A0A5J4TUM3</accession>
<keyword evidence="2 5" id="KW-0812">Transmembrane</keyword>
<keyword evidence="4 5" id="KW-0472">Membrane</keyword>
<feature type="transmembrane region" description="Helical" evidence="5">
    <location>
        <begin position="105"/>
        <end position="128"/>
    </location>
</feature>
<sequence length="434" mass="48433">SSILVNVLVLIVSVVIIIFAIVGFVGSSYGAQGMKGRIFPLIVHFSIFLIFFYVFLGIGFLPLVFRDYQKYWVVIDWTDYEDAITKITDKETFNEKIDKYNKDHFVFNIIIAATSGALFIIILVDAYLMSLKNFVKVFLAFSSAFMIIFGAALAAGAIVFKFELKLPKGTYSSATYIISAVGVLVLIVGIFGIIAALRFTKGRCCGCFFFILLIIVEIICIVIGVGGITMTHYDDSSQWLYNQTIDTCVLTRRTTVKGDEELCRIIERNLGKIFNCTAPPAFESNAETQSIAHSNIINYRDNIKQSLFSLIHFTQINADEDEEEEVICDGANVIETQVEAYTNGFIVSLVQLIGVVACAFALFLFMDMFSTAIILYNPWSGKRPQKARPLVEVIILDDDTNEKGGELPADNYEEQEDQDVYEVTIGPDFGAGQY</sequence>
<feature type="transmembrane region" description="Helical" evidence="5">
    <location>
        <begin position="137"/>
        <end position="162"/>
    </location>
</feature>
<feature type="transmembrane region" description="Helical" evidence="5">
    <location>
        <begin position="6"/>
        <end position="26"/>
    </location>
</feature>
<dbReference type="Pfam" id="PF00335">
    <property type="entry name" value="Tetraspanin"/>
    <property type="match status" value="1"/>
</dbReference>
<feature type="transmembrane region" description="Helical" evidence="5">
    <location>
        <begin position="174"/>
        <end position="197"/>
    </location>
</feature>
<feature type="non-terminal residue" evidence="6">
    <location>
        <position position="1"/>
    </location>
</feature>
<reference evidence="6 7" key="1">
    <citation type="submission" date="2019-03" db="EMBL/GenBank/DDBJ databases">
        <title>Single cell metagenomics reveals metabolic interactions within the superorganism composed of flagellate Streblomastix strix and complex community of Bacteroidetes bacteria on its surface.</title>
        <authorList>
            <person name="Treitli S.C."/>
            <person name="Kolisko M."/>
            <person name="Husnik F."/>
            <person name="Keeling P."/>
            <person name="Hampl V."/>
        </authorList>
    </citation>
    <scope>NUCLEOTIDE SEQUENCE [LARGE SCALE GENOMIC DNA]</scope>
    <source>
        <strain evidence="6">ST1C</strain>
    </source>
</reference>